<proteinExistence type="predicted"/>
<reference evidence="3 4" key="1">
    <citation type="submission" date="2019-09" db="EMBL/GenBank/DDBJ databases">
        <title>Whole-genome sequence of the purple sulfur bacterium Thiohalocapsa marina DSM 19078.</title>
        <authorList>
            <person name="Kyndt J.A."/>
            <person name="Meyer T.E."/>
        </authorList>
    </citation>
    <scope>NUCLEOTIDE SEQUENCE [LARGE SCALE GENOMIC DNA]</scope>
    <source>
        <strain evidence="3 4">DSM 19078</strain>
    </source>
</reference>
<feature type="transmembrane region" description="Helical" evidence="2">
    <location>
        <begin position="112"/>
        <end position="133"/>
    </location>
</feature>
<dbReference type="EMBL" id="VWXX01000004">
    <property type="protein sequence ID" value="KAA6186652.1"/>
    <property type="molecule type" value="Genomic_DNA"/>
</dbReference>
<feature type="transmembrane region" description="Helical" evidence="2">
    <location>
        <begin position="328"/>
        <end position="347"/>
    </location>
</feature>
<gene>
    <name evidence="3" type="ORF">F2Q65_04575</name>
</gene>
<feature type="compositionally biased region" description="Basic and acidic residues" evidence="1">
    <location>
        <begin position="525"/>
        <end position="561"/>
    </location>
</feature>
<dbReference type="Pfam" id="PF11067">
    <property type="entry name" value="DUF2868"/>
    <property type="match status" value="1"/>
</dbReference>
<keyword evidence="4" id="KW-1185">Reference proteome</keyword>
<feature type="compositionally biased region" description="Basic and acidic residues" evidence="1">
    <location>
        <begin position="457"/>
        <end position="487"/>
    </location>
</feature>
<evidence type="ECO:0000313" key="4">
    <source>
        <dbReference type="Proteomes" id="UP000322981"/>
    </source>
</evidence>
<dbReference type="AlphaFoldDB" id="A0A5M8FT10"/>
<feature type="compositionally biased region" description="Pro residues" evidence="1">
    <location>
        <begin position="562"/>
        <end position="574"/>
    </location>
</feature>
<keyword evidence="2" id="KW-1133">Transmembrane helix</keyword>
<feature type="compositionally biased region" description="Basic and acidic residues" evidence="1">
    <location>
        <begin position="1"/>
        <end position="11"/>
    </location>
</feature>
<feature type="compositionally biased region" description="Basic and acidic residues" evidence="1">
    <location>
        <begin position="425"/>
        <end position="449"/>
    </location>
</feature>
<evidence type="ECO:0000256" key="2">
    <source>
        <dbReference type="SAM" id="Phobius"/>
    </source>
</evidence>
<keyword evidence="2" id="KW-0812">Transmembrane</keyword>
<protein>
    <submittedName>
        <fullName evidence="3">DUF2868 domain-containing protein</fullName>
    </submittedName>
</protein>
<name>A0A5M8FT10_9GAMM</name>
<dbReference type="PRINTS" id="PR01217">
    <property type="entry name" value="PRICHEXTENSN"/>
</dbReference>
<evidence type="ECO:0000313" key="3">
    <source>
        <dbReference type="EMBL" id="KAA6186652.1"/>
    </source>
</evidence>
<dbReference type="PANTHER" id="PTHR34403">
    <property type="entry name" value="TOL-PAL SYSTEM PROTEIN TOLA"/>
    <property type="match status" value="1"/>
</dbReference>
<dbReference type="OrthoDB" id="7056210at2"/>
<feature type="region of interest" description="Disordered" evidence="1">
    <location>
        <begin position="405"/>
        <end position="589"/>
    </location>
</feature>
<dbReference type="Proteomes" id="UP000322981">
    <property type="component" value="Unassembled WGS sequence"/>
</dbReference>
<organism evidence="3 4">
    <name type="scientific">Thiohalocapsa marina</name>
    <dbReference type="NCBI Taxonomy" id="424902"/>
    <lineage>
        <taxon>Bacteria</taxon>
        <taxon>Pseudomonadati</taxon>
        <taxon>Pseudomonadota</taxon>
        <taxon>Gammaproteobacteria</taxon>
        <taxon>Chromatiales</taxon>
        <taxon>Chromatiaceae</taxon>
        <taxon>Thiohalocapsa</taxon>
    </lineage>
</organism>
<keyword evidence="2" id="KW-0472">Membrane</keyword>
<sequence>MDPFNRPRGDADIPVEPDSDQWSVPDLIDFDYFVNEDERRARESAAERRRLAERDRGLYRERIQAACGKVPEHTPRHRSQALRRWLSTRRRAEDPALRGLLPGAVYARGQRLVTTWLGVGGFVVGVGVASALLHYDGQHPVNVSWYIFVLVLVQLLLVGLTVGLWYARRRGVIRAAVEDFSLLGHLIKPLFGRTARWVQRQRLAHVPPDVRERAEARQGLLQGHYALYGPAAYLPMLIPVQVFGIGFNVGAILITVALEWFTDLAFGWGSALNVGPETIHAVAHVIALPWSWLFGEGVGVPTLEQVAGTRIALKDPLFLFDADNLRSWRWFLVLAVFTYGLLPRLALLGLSLRKQRRTLAELPFTHQRTQALYARMLTPSLETRGDSGAGPEMPIPAPLQPLTTERAAPREQPPAPPETTAEPKPVPEPKPGPEAEPAPKAETEPKPAPEPEPEPEPEPKPKPEPEPEREQAAEPELKLEPERKPAPRPELALQPETTPAPQRKPTPAQRREPAPKPKPQPKPAQKGEPKPESEPKPEPEPKPESKPEPKPERKAEQRPEPKPAPQPRPAPPARPSLAPGATSPGRKPALPEIAADACILLIHVDVADVLEAEDHGRLQRLLLEQSGWRVAASATFGGGRRMAEQALGLIHDAGWQAPPARVALLQDGSQPPITESLRFLRAVRAAAGEQAQMLLTLVGDPEGDDPLPPLSAFDFGDWQRKIEQLGDPYLRLEMLTGPNEEAV</sequence>
<evidence type="ECO:0000256" key="1">
    <source>
        <dbReference type="SAM" id="MobiDB-lite"/>
    </source>
</evidence>
<dbReference type="PANTHER" id="PTHR34403:SF14">
    <property type="entry name" value="OS05G0225800 PROTEIN"/>
    <property type="match status" value="1"/>
</dbReference>
<feature type="region of interest" description="Disordered" evidence="1">
    <location>
        <begin position="1"/>
        <end position="21"/>
    </location>
</feature>
<feature type="transmembrane region" description="Helical" evidence="2">
    <location>
        <begin position="242"/>
        <end position="261"/>
    </location>
</feature>
<dbReference type="InterPro" id="IPR050972">
    <property type="entry name" value="SDr-like"/>
</dbReference>
<dbReference type="InterPro" id="IPR021296">
    <property type="entry name" value="DUF2868"/>
</dbReference>
<feature type="transmembrane region" description="Helical" evidence="2">
    <location>
        <begin position="145"/>
        <end position="167"/>
    </location>
</feature>
<comment type="caution">
    <text evidence="3">The sequence shown here is derived from an EMBL/GenBank/DDBJ whole genome shotgun (WGS) entry which is preliminary data.</text>
</comment>
<dbReference type="RefSeq" id="WP_150090889.1">
    <property type="nucleotide sequence ID" value="NZ_JBFUOH010000052.1"/>
</dbReference>
<accession>A0A5M8FT10</accession>